<dbReference type="OrthoDB" id="514005at2759"/>
<feature type="non-terminal residue" evidence="1">
    <location>
        <position position="355"/>
    </location>
</feature>
<proteinExistence type="predicted"/>
<comment type="caution">
    <text evidence="1">The sequence shown here is derived from an EMBL/GenBank/DDBJ whole genome shotgun (WGS) entry which is preliminary data.</text>
</comment>
<feature type="non-terminal residue" evidence="1">
    <location>
        <position position="1"/>
    </location>
</feature>
<dbReference type="PANTHER" id="PTHR34049:SF2">
    <property type="entry name" value="F-BOX DOMAIN CONTAINING PROTEIN, EXPRESSED"/>
    <property type="match status" value="1"/>
</dbReference>
<gene>
    <name evidence="1" type="ORF">Taro_002997</name>
</gene>
<evidence type="ECO:0000313" key="1">
    <source>
        <dbReference type="EMBL" id="MQL70677.1"/>
    </source>
</evidence>
<protein>
    <recommendedName>
        <fullName evidence="3">F-box protein</fullName>
    </recommendedName>
</protein>
<evidence type="ECO:0000313" key="2">
    <source>
        <dbReference type="Proteomes" id="UP000652761"/>
    </source>
</evidence>
<name>A0A843TKS1_COLES</name>
<dbReference type="PANTHER" id="PTHR34049">
    <property type="entry name" value="F-BOX PROTEIN SKIP27"/>
    <property type="match status" value="1"/>
</dbReference>
<reference evidence="1" key="1">
    <citation type="submission" date="2017-07" db="EMBL/GenBank/DDBJ databases">
        <title>Taro Niue Genome Assembly and Annotation.</title>
        <authorList>
            <person name="Atibalentja N."/>
            <person name="Keating K."/>
            <person name="Fields C.J."/>
        </authorList>
    </citation>
    <scope>NUCLEOTIDE SEQUENCE</scope>
    <source>
        <strain evidence="1">Niue_2</strain>
        <tissue evidence="1">Leaf</tissue>
    </source>
</reference>
<accession>A0A843TKS1</accession>
<evidence type="ECO:0008006" key="3">
    <source>
        <dbReference type="Google" id="ProtNLM"/>
    </source>
</evidence>
<sequence length="355" mass="39174">GDPDAVPAGEPRRGAVDAGWGASSLVFFADVDCRGDFGRRRCGGTAGGGLIVSDSMAFKQKKRVKNAKGKYLKPGALAQLRYTRAISKSCTDIGKKRVVLDSKKAKINILRQAELGVHITPVASPDGSNLRSVVRVVDGMRSHKSPATPKTPLTTECDSLSGLESLPMDILVCLFVNLCSRFLLNYAYTIYHLLSNFSPLLFYPCILKVKILCHLHHDQLKAVFHVSRKIRKAVLLARQYYFNFTTPDRSRQEMLNTRTPLPTDHWPFMSKGEVNGVLGVNPQTPNAPRHGPPPPRLHLMDMSQIAAVLFQESALPSRLLVPPGLPRPVCKSVASNRVLFYEDELCQAVAQNKLH</sequence>
<dbReference type="EMBL" id="NMUH01000075">
    <property type="protein sequence ID" value="MQL70677.1"/>
    <property type="molecule type" value="Genomic_DNA"/>
</dbReference>
<organism evidence="1 2">
    <name type="scientific">Colocasia esculenta</name>
    <name type="common">Wild taro</name>
    <name type="synonym">Arum esculentum</name>
    <dbReference type="NCBI Taxonomy" id="4460"/>
    <lineage>
        <taxon>Eukaryota</taxon>
        <taxon>Viridiplantae</taxon>
        <taxon>Streptophyta</taxon>
        <taxon>Embryophyta</taxon>
        <taxon>Tracheophyta</taxon>
        <taxon>Spermatophyta</taxon>
        <taxon>Magnoliopsida</taxon>
        <taxon>Liliopsida</taxon>
        <taxon>Araceae</taxon>
        <taxon>Aroideae</taxon>
        <taxon>Colocasieae</taxon>
        <taxon>Colocasia</taxon>
    </lineage>
</organism>
<dbReference type="AlphaFoldDB" id="A0A843TKS1"/>
<keyword evidence="2" id="KW-1185">Reference proteome</keyword>
<dbReference type="InterPro" id="IPR045286">
    <property type="entry name" value="FBS1-like"/>
</dbReference>
<dbReference type="Proteomes" id="UP000652761">
    <property type="component" value="Unassembled WGS sequence"/>
</dbReference>